<accession>A0A7T8EAL3</accession>
<name>A0A7T8EAL3_9GAMM</name>
<sequence length="79" mass="9201">MGIFIIYTQSSMLISKKEYQSWREIQDEFPDYTASLGPWAAQETVDYLNKEYPDLTPSASQQVDSLLTEAHEYRVLSFE</sequence>
<gene>
    <name evidence="1" type="ORF">D7032_06005</name>
</gene>
<evidence type="ECO:0000313" key="1">
    <source>
        <dbReference type="EMBL" id="QQO82841.1"/>
    </source>
</evidence>
<proteinExistence type="predicted"/>
<dbReference type="AlphaFoldDB" id="A0A7T8EAL3"/>
<organism evidence="1">
    <name type="scientific">Shewanella algae</name>
    <dbReference type="NCBI Taxonomy" id="38313"/>
    <lineage>
        <taxon>Bacteria</taxon>
        <taxon>Pseudomonadati</taxon>
        <taxon>Pseudomonadota</taxon>
        <taxon>Gammaproteobacteria</taxon>
        <taxon>Alteromonadales</taxon>
        <taxon>Shewanellaceae</taxon>
        <taxon>Shewanella</taxon>
    </lineage>
</organism>
<reference evidence="1" key="1">
    <citation type="submission" date="2018-09" db="EMBL/GenBank/DDBJ databases">
        <title>Genome sequencing and analysis.</title>
        <authorList>
            <person name="Huang Y.-T."/>
        </authorList>
    </citation>
    <scope>NUCLEOTIDE SEQUENCE</scope>
    <source>
        <strain evidence="1">HIDE</strain>
    </source>
</reference>
<dbReference type="EMBL" id="CP032664">
    <property type="protein sequence ID" value="QQO82841.1"/>
    <property type="molecule type" value="Genomic_DNA"/>
</dbReference>
<protein>
    <submittedName>
        <fullName evidence="1">Uncharacterized protein</fullName>
    </submittedName>
</protein>
<dbReference type="RefSeq" id="WP_335899550.1">
    <property type="nucleotide sequence ID" value="NZ_CP032664.1"/>
</dbReference>